<sequence length="256" mass="29474">MKRMCSSTSDIVSDLPDNILEKILVLMPIRDAVRTSVLSKKWRYTWRTIPELVFDDKSLVDPYPILFRQGFPPVHLPTKDRFLASIYHILLFHRGAILKFILSISWKLIGNRLLMLRHLNALELSDVLLGTALIFQFIWLMITNSPKLQRLTIQAIPCSKDDEVAVLKICEATMVSSDFYLKQLREVEMRSVSGTTPELHIMKLLLAYSPKLEIMVVKPHPAKVTDGGLRILKELSQFQRLSPKAKITYKHPNVRN</sequence>
<evidence type="ECO:0000313" key="3">
    <source>
        <dbReference type="EMBL" id="KAF7123086.1"/>
    </source>
</evidence>
<dbReference type="InterPro" id="IPR036047">
    <property type="entry name" value="F-box-like_dom_sf"/>
</dbReference>
<keyword evidence="1" id="KW-0812">Transmembrane</keyword>
<accession>A0A834G7R5</accession>
<comment type="caution">
    <text evidence="3">The sequence shown here is derived from an EMBL/GenBank/DDBJ whole genome shotgun (WGS) entry which is preliminary data.</text>
</comment>
<feature type="transmembrane region" description="Helical" evidence="1">
    <location>
        <begin position="86"/>
        <end position="109"/>
    </location>
</feature>
<dbReference type="Pfam" id="PF00646">
    <property type="entry name" value="F-box"/>
    <property type="match status" value="1"/>
</dbReference>
<dbReference type="PROSITE" id="PS50181">
    <property type="entry name" value="FBOX"/>
    <property type="match status" value="1"/>
</dbReference>
<name>A0A834G7R5_RHOSS</name>
<dbReference type="InterPro" id="IPR001810">
    <property type="entry name" value="F-box_dom"/>
</dbReference>
<gene>
    <name evidence="3" type="ORF">RHSIM_Rhsim12G0067300</name>
</gene>
<proteinExistence type="predicted"/>
<evidence type="ECO:0000259" key="2">
    <source>
        <dbReference type="PROSITE" id="PS50181"/>
    </source>
</evidence>
<dbReference type="EMBL" id="WJXA01000012">
    <property type="protein sequence ID" value="KAF7123086.1"/>
    <property type="molecule type" value="Genomic_DNA"/>
</dbReference>
<dbReference type="PANTHER" id="PTHR31639:SF70">
    <property type="entry name" value="FBD DOMAIN-CONTAINING PROTEIN"/>
    <property type="match status" value="1"/>
</dbReference>
<dbReference type="CDD" id="cd22160">
    <property type="entry name" value="F-box_AtFBL13-like"/>
    <property type="match status" value="1"/>
</dbReference>
<keyword evidence="4" id="KW-1185">Reference proteome</keyword>
<evidence type="ECO:0000256" key="1">
    <source>
        <dbReference type="SAM" id="Phobius"/>
    </source>
</evidence>
<dbReference type="InterPro" id="IPR053781">
    <property type="entry name" value="F-box_AtFBL13-like"/>
</dbReference>
<organism evidence="3 4">
    <name type="scientific">Rhododendron simsii</name>
    <name type="common">Sims's rhododendron</name>
    <dbReference type="NCBI Taxonomy" id="118357"/>
    <lineage>
        <taxon>Eukaryota</taxon>
        <taxon>Viridiplantae</taxon>
        <taxon>Streptophyta</taxon>
        <taxon>Embryophyta</taxon>
        <taxon>Tracheophyta</taxon>
        <taxon>Spermatophyta</taxon>
        <taxon>Magnoliopsida</taxon>
        <taxon>eudicotyledons</taxon>
        <taxon>Gunneridae</taxon>
        <taxon>Pentapetalae</taxon>
        <taxon>asterids</taxon>
        <taxon>Ericales</taxon>
        <taxon>Ericaceae</taxon>
        <taxon>Ericoideae</taxon>
        <taxon>Rhodoreae</taxon>
        <taxon>Rhododendron</taxon>
    </lineage>
</organism>
<dbReference type="AlphaFoldDB" id="A0A834G7R5"/>
<dbReference type="Gene3D" id="1.20.1280.50">
    <property type="match status" value="1"/>
</dbReference>
<feature type="domain" description="F-box" evidence="2">
    <location>
        <begin position="9"/>
        <end position="57"/>
    </location>
</feature>
<feature type="transmembrane region" description="Helical" evidence="1">
    <location>
        <begin position="121"/>
        <end position="142"/>
    </location>
</feature>
<keyword evidence="1" id="KW-1133">Transmembrane helix</keyword>
<reference evidence="3" key="1">
    <citation type="submission" date="2019-11" db="EMBL/GenBank/DDBJ databases">
        <authorList>
            <person name="Liu Y."/>
            <person name="Hou J."/>
            <person name="Li T.-Q."/>
            <person name="Guan C.-H."/>
            <person name="Wu X."/>
            <person name="Wu H.-Z."/>
            <person name="Ling F."/>
            <person name="Zhang R."/>
            <person name="Shi X.-G."/>
            <person name="Ren J.-P."/>
            <person name="Chen E.-F."/>
            <person name="Sun J.-M."/>
        </authorList>
    </citation>
    <scope>NUCLEOTIDE SEQUENCE</scope>
    <source>
        <strain evidence="3">Adult_tree_wgs_1</strain>
        <tissue evidence="3">Leaves</tissue>
    </source>
</reference>
<dbReference type="OrthoDB" id="1715618at2759"/>
<protein>
    <recommendedName>
        <fullName evidence="2">F-box domain-containing protein</fullName>
    </recommendedName>
</protein>
<dbReference type="Proteomes" id="UP000626092">
    <property type="component" value="Unassembled WGS sequence"/>
</dbReference>
<dbReference type="PANTHER" id="PTHR31639">
    <property type="entry name" value="F-BOX PROTEIN-LIKE"/>
    <property type="match status" value="1"/>
</dbReference>
<dbReference type="SUPFAM" id="SSF81383">
    <property type="entry name" value="F-box domain"/>
    <property type="match status" value="1"/>
</dbReference>
<keyword evidence="1" id="KW-0472">Membrane</keyword>
<evidence type="ECO:0000313" key="4">
    <source>
        <dbReference type="Proteomes" id="UP000626092"/>
    </source>
</evidence>